<dbReference type="Gene3D" id="3.30.9.10">
    <property type="entry name" value="D-Amino Acid Oxidase, subunit A, domain 2"/>
    <property type="match status" value="1"/>
</dbReference>
<dbReference type="SUPFAM" id="SSF51905">
    <property type="entry name" value="FAD/NAD(P)-binding domain"/>
    <property type="match status" value="1"/>
</dbReference>
<dbReference type="PANTHER" id="PTHR13847">
    <property type="entry name" value="SARCOSINE DEHYDROGENASE-RELATED"/>
    <property type="match status" value="1"/>
</dbReference>
<organism evidence="3 4">
    <name type="scientific">Acetobacter fallax</name>
    <dbReference type="NCBI Taxonomy" id="1737473"/>
    <lineage>
        <taxon>Bacteria</taxon>
        <taxon>Pseudomonadati</taxon>
        <taxon>Pseudomonadota</taxon>
        <taxon>Alphaproteobacteria</taxon>
        <taxon>Acetobacterales</taxon>
        <taxon>Acetobacteraceae</taxon>
        <taxon>Acetobacter</taxon>
    </lineage>
</organism>
<keyword evidence="4" id="KW-1185">Reference proteome</keyword>
<feature type="domain" description="FAD dependent oxidoreductase" evidence="2">
    <location>
        <begin position="12"/>
        <end position="360"/>
    </location>
</feature>
<dbReference type="Proteomes" id="UP000615326">
    <property type="component" value="Unassembled WGS sequence"/>
</dbReference>
<reference evidence="3 4" key="1">
    <citation type="journal article" date="2020" name="Int. J. Syst. Evol. Microbiol.">
        <title>Novel acetic acid bacteria from cider fermentations: Acetobacter conturbans sp. nov. and Acetobacter fallax sp. nov.</title>
        <authorList>
            <person name="Sombolestani A.S."/>
            <person name="Cleenwerck I."/>
            <person name="Cnockaert M."/>
            <person name="Borremans W."/>
            <person name="Wieme A.D."/>
            <person name="De Vuyst L."/>
            <person name="Vandamme P."/>
        </authorList>
    </citation>
    <scope>NUCLEOTIDE SEQUENCE [LARGE SCALE GENOMIC DNA]</scope>
    <source>
        <strain evidence="3 4">LMG 1637</strain>
    </source>
</reference>
<dbReference type="InterPro" id="IPR006076">
    <property type="entry name" value="FAD-dep_OxRdtase"/>
</dbReference>
<comment type="caution">
    <text evidence="3">The sequence shown here is derived from an EMBL/GenBank/DDBJ whole genome shotgun (WGS) entry which is preliminary data.</text>
</comment>
<dbReference type="Pfam" id="PF01266">
    <property type="entry name" value="DAO"/>
    <property type="match status" value="1"/>
</dbReference>
<protein>
    <submittedName>
        <fullName evidence="3">FAD-dependent oxidoreductase</fullName>
    </submittedName>
</protein>
<name>A0ABX0K8E8_9PROT</name>
<dbReference type="Gene3D" id="3.50.50.60">
    <property type="entry name" value="FAD/NAD(P)-binding domain"/>
    <property type="match status" value="1"/>
</dbReference>
<evidence type="ECO:0000256" key="1">
    <source>
        <dbReference type="ARBA" id="ARBA00023002"/>
    </source>
</evidence>
<evidence type="ECO:0000313" key="4">
    <source>
        <dbReference type="Proteomes" id="UP000615326"/>
    </source>
</evidence>
<keyword evidence="1" id="KW-0560">Oxidoreductase</keyword>
<dbReference type="EMBL" id="WOSW01000013">
    <property type="protein sequence ID" value="NHO32629.1"/>
    <property type="molecule type" value="Genomic_DNA"/>
</dbReference>
<gene>
    <name evidence="3" type="ORF">GOB84_08655</name>
</gene>
<dbReference type="InterPro" id="IPR036188">
    <property type="entry name" value="FAD/NAD-bd_sf"/>
</dbReference>
<accession>A0ABX0K8E8</accession>
<sequence length="384" mass="41702">MSLSTQIAGRADVIIAGGGVMGAATAFFARQLGLSVILLERDLVGQYASGTNFGNVRRQGRFLQQLPLSNRSRELWGRLPELIGEDVEFVAAGHVRVSFKEEDSQRLEKYAEDCKPYGLDLEIYSGRQAVDRFPMLSPDVHLASFSPLDGHANPRLAAPAFARAARRAGATVLERTEVLNISKNSEDFVVETSGGQRFVAPQLQISVGAWARKVAAAFGEDLPLVPKAPQMAVTEPVPYRIHPVIGYASWVEEEGVYLRQVERGNIVFGGGRRSTVDLEAKRARLDPLNTLRQMPHMERLLPDFARLRIIRTWAGIESYTDDDLPVMGASSLVPGLFYAFGFCGAGFQLGPGVGATMADLLATGQTEIPLAPFSIARFASAAVA</sequence>
<proteinExistence type="predicted"/>
<evidence type="ECO:0000313" key="3">
    <source>
        <dbReference type="EMBL" id="NHO32629.1"/>
    </source>
</evidence>
<evidence type="ECO:0000259" key="2">
    <source>
        <dbReference type="Pfam" id="PF01266"/>
    </source>
</evidence>
<dbReference type="PANTHER" id="PTHR13847:SF287">
    <property type="entry name" value="FAD-DEPENDENT OXIDOREDUCTASE DOMAIN-CONTAINING PROTEIN 1"/>
    <property type="match status" value="1"/>
</dbReference>
<dbReference type="RefSeq" id="WP_173577157.1">
    <property type="nucleotide sequence ID" value="NZ_WOSW01000013.1"/>
</dbReference>